<feature type="compositionally biased region" description="Low complexity" evidence="1">
    <location>
        <begin position="350"/>
        <end position="361"/>
    </location>
</feature>
<feature type="compositionally biased region" description="Low complexity" evidence="1">
    <location>
        <begin position="65"/>
        <end position="76"/>
    </location>
</feature>
<evidence type="ECO:0000256" key="1">
    <source>
        <dbReference type="SAM" id="MobiDB-lite"/>
    </source>
</evidence>
<comment type="caution">
    <text evidence="2">The sequence shown here is derived from an EMBL/GenBank/DDBJ whole genome shotgun (WGS) entry which is preliminary data.</text>
</comment>
<gene>
    <name evidence="2" type="ORF">Ae201684_013615</name>
</gene>
<feature type="compositionally biased region" description="Basic and acidic residues" evidence="1">
    <location>
        <begin position="13"/>
        <end position="32"/>
    </location>
</feature>
<feature type="compositionally biased region" description="Basic and acidic residues" evidence="1">
    <location>
        <begin position="220"/>
        <end position="233"/>
    </location>
</feature>
<feature type="compositionally biased region" description="Basic and acidic residues" evidence="1">
    <location>
        <begin position="249"/>
        <end position="262"/>
    </location>
</feature>
<accession>A0A6G0WMS9</accession>
<dbReference type="AlphaFoldDB" id="A0A6G0WMS9"/>
<dbReference type="Proteomes" id="UP000481153">
    <property type="component" value="Unassembled WGS sequence"/>
</dbReference>
<protein>
    <submittedName>
        <fullName evidence="2">Uncharacterized protein</fullName>
    </submittedName>
</protein>
<proteinExistence type="predicted"/>
<sequence>MDATNKQWKQRRNSTEKQPRVERATAQPDKRAAYATRLNEQAAAYTRRTSSKLAKVDETSGSKISRTSSGTSRQTSKQANKRPGLIHVTDQQRWTSEQARKDEQSASETDKTNKAMRTTRRASSGRDDGAPAPERTTARREGQAAAKVDGEAAGVTHERASAAQQTTRKHNEKENQRKLLFAQKTDNGATDNQRHWLTMRRRNRRNEQPATTTRRQGATQRDREVAGAAHERVTTAQRTIRAPGGQTRQTERTTSGRDETRAHCSDALQRMCLSLEIHLQVLANQMSLLSRKHWAVTSPDGGFMSPQRGCLHGGAVHAWCVRSIGSTVASSNAQATWGRDELASADRARASALGSAPPSGSCHHPLSSRKENKK</sequence>
<reference evidence="2 3" key="1">
    <citation type="submission" date="2019-07" db="EMBL/GenBank/DDBJ databases">
        <title>Genomics analysis of Aphanomyces spp. identifies a new class of oomycete effector associated with host adaptation.</title>
        <authorList>
            <person name="Gaulin E."/>
        </authorList>
    </citation>
    <scope>NUCLEOTIDE SEQUENCE [LARGE SCALE GENOMIC DNA]</scope>
    <source>
        <strain evidence="2 3">ATCC 201684</strain>
    </source>
</reference>
<organism evidence="2 3">
    <name type="scientific">Aphanomyces euteiches</name>
    <dbReference type="NCBI Taxonomy" id="100861"/>
    <lineage>
        <taxon>Eukaryota</taxon>
        <taxon>Sar</taxon>
        <taxon>Stramenopiles</taxon>
        <taxon>Oomycota</taxon>
        <taxon>Saprolegniomycetes</taxon>
        <taxon>Saprolegniales</taxon>
        <taxon>Verrucalvaceae</taxon>
        <taxon>Aphanomyces</taxon>
    </lineage>
</organism>
<feature type="compositionally biased region" description="Basic and acidic residues" evidence="1">
    <location>
        <begin position="98"/>
        <end position="113"/>
    </location>
</feature>
<evidence type="ECO:0000313" key="3">
    <source>
        <dbReference type="Proteomes" id="UP000481153"/>
    </source>
</evidence>
<feature type="compositionally biased region" description="Low complexity" evidence="1">
    <location>
        <begin position="210"/>
        <end position="219"/>
    </location>
</feature>
<keyword evidence="3" id="KW-1185">Reference proteome</keyword>
<evidence type="ECO:0000313" key="2">
    <source>
        <dbReference type="EMBL" id="KAF0728657.1"/>
    </source>
</evidence>
<dbReference type="EMBL" id="VJMJ01000175">
    <property type="protein sequence ID" value="KAF0728657.1"/>
    <property type="molecule type" value="Genomic_DNA"/>
</dbReference>
<feature type="region of interest" description="Disordered" evidence="1">
    <location>
        <begin position="346"/>
        <end position="374"/>
    </location>
</feature>
<feature type="region of interest" description="Disordered" evidence="1">
    <location>
        <begin position="1"/>
        <end position="262"/>
    </location>
</feature>
<name>A0A6G0WMS9_9STRA</name>